<organism evidence="1">
    <name type="scientific">marine sediment metagenome</name>
    <dbReference type="NCBI Taxonomy" id="412755"/>
    <lineage>
        <taxon>unclassified sequences</taxon>
        <taxon>metagenomes</taxon>
        <taxon>ecological metagenomes</taxon>
    </lineage>
</organism>
<proteinExistence type="predicted"/>
<dbReference type="EMBL" id="LAZR01001337">
    <property type="protein sequence ID" value="KKN46297.1"/>
    <property type="molecule type" value="Genomic_DNA"/>
</dbReference>
<comment type="caution">
    <text evidence="1">The sequence shown here is derived from an EMBL/GenBank/DDBJ whole genome shotgun (WGS) entry which is preliminary data.</text>
</comment>
<gene>
    <name evidence="1" type="ORF">LCGC14_0674140</name>
</gene>
<name>A0A0F9RAF9_9ZZZZ</name>
<reference evidence="1" key="1">
    <citation type="journal article" date="2015" name="Nature">
        <title>Complex archaea that bridge the gap between prokaryotes and eukaryotes.</title>
        <authorList>
            <person name="Spang A."/>
            <person name="Saw J.H."/>
            <person name="Jorgensen S.L."/>
            <person name="Zaremba-Niedzwiedzka K."/>
            <person name="Martijn J."/>
            <person name="Lind A.E."/>
            <person name="van Eijk R."/>
            <person name="Schleper C."/>
            <person name="Guy L."/>
            <person name="Ettema T.J."/>
        </authorList>
    </citation>
    <scope>NUCLEOTIDE SEQUENCE</scope>
</reference>
<dbReference type="AlphaFoldDB" id="A0A0F9RAF9"/>
<evidence type="ECO:0000313" key="1">
    <source>
        <dbReference type="EMBL" id="KKN46297.1"/>
    </source>
</evidence>
<sequence length="87" mass="9832">MPLDGGGVVSVIYCETCSHNIDTDFDSTHVEDCKWEADGQPECAWCGDDQPDVRVINPRWFPNKRGETFCSRGHREASGRALRRFLS</sequence>
<protein>
    <submittedName>
        <fullName evidence="1">Uncharacterized protein</fullName>
    </submittedName>
</protein>
<accession>A0A0F9RAF9</accession>